<evidence type="ECO:0000313" key="2">
    <source>
        <dbReference type="EMBL" id="KAJ3560367.1"/>
    </source>
</evidence>
<dbReference type="Proteomes" id="UP001213000">
    <property type="component" value="Unassembled WGS sequence"/>
</dbReference>
<comment type="caution">
    <text evidence="2">The sequence shown here is derived from an EMBL/GenBank/DDBJ whole genome shotgun (WGS) entry which is preliminary data.</text>
</comment>
<evidence type="ECO:0000313" key="3">
    <source>
        <dbReference type="Proteomes" id="UP001213000"/>
    </source>
</evidence>
<dbReference type="Pfam" id="PF13391">
    <property type="entry name" value="HNH_2"/>
    <property type="match status" value="1"/>
</dbReference>
<feature type="domain" description="HNH nuclease" evidence="1">
    <location>
        <begin position="183"/>
        <end position="260"/>
    </location>
</feature>
<organism evidence="2 3">
    <name type="scientific">Leucocoprinus birnbaumii</name>
    <dbReference type="NCBI Taxonomy" id="56174"/>
    <lineage>
        <taxon>Eukaryota</taxon>
        <taxon>Fungi</taxon>
        <taxon>Dikarya</taxon>
        <taxon>Basidiomycota</taxon>
        <taxon>Agaricomycotina</taxon>
        <taxon>Agaricomycetes</taxon>
        <taxon>Agaricomycetidae</taxon>
        <taxon>Agaricales</taxon>
        <taxon>Agaricineae</taxon>
        <taxon>Agaricaceae</taxon>
        <taxon>Leucocoprinus</taxon>
    </lineage>
</organism>
<protein>
    <recommendedName>
        <fullName evidence="1">HNH nuclease domain-containing protein</fullName>
    </recommendedName>
</protein>
<dbReference type="InterPro" id="IPR003615">
    <property type="entry name" value="HNH_nuc"/>
</dbReference>
<keyword evidence="3" id="KW-1185">Reference proteome</keyword>
<proteinExistence type="predicted"/>
<gene>
    <name evidence="2" type="ORF">NP233_g10882</name>
</gene>
<evidence type="ECO:0000259" key="1">
    <source>
        <dbReference type="Pfam" id="PF13391"/>
    </source>
</evidence>
<dbReference type="EMBL" id="JANIEX010001185">
    <property type="protein sequence ID" value="KAJ3560367.1"/>
    <property type="molecule type" value="Genomic_DNA"/>
</dbReference>
<accession>A0AAD5YLS2</accession>
<sequence length="371" mass="41508">MSQVAPAQYLITLCTLAQEREESFGIAIRIGASNSKFNIEATKVIHSIVTFSPAPDAVAVAFLNELAKVSGMALLVERVRDRSSQLDCSTWAAAVIDFLSNRFTQDQRLQELEPVSKLATEMLSHLLIATRNPGGKKTPQDSAHPTPDIYRLREIRKLLEDSVTRRSQSALKQLLFWRDGFLCPFTGYSFKAPGRHVVPRASHILPFSFGDKDLTLRSLEIFTGRLLAREVHSMINHPSNAFNAQSDAHESYDNLAWGIEAVNKDNQWKYYFREIRPNEISSSITLREGQEIIFGLGSPEGQVIDKPNPEYCNLKLALARAVHACGVADIIAEMDWDSDGDEAILNLPVYLGGPFVPDDTLFHRLENRLLT</sequence>
<reference evidence="2" key="1">
    <citation type="submission" date="2022-07" db="EMBL/GenBank/DDBJ databases">
        <title>Genome Sequence of Leucocoprinus birnbaumii.</title>
        <authorList>
            <person name="Buettner E."/>
        </authorList>
    </citation>
    <scope>NUCLEOTIDE SEQUENCE</scope>
    <source>
        <strain evidence="2">VT141</strain>
    </source>
</reference>
<name>A0AAD5YLS2_9AGAR</name>
<dbReference type="AlphaFoldDB" id="A0AAD5YLS2"/>